<dbReference type="InterPro" id="IPR000847">
    <property type="entry name" value="LysR_HTH_N"/>
</dbReference>
<sequence length="323" mass="34759">MQPEFCTDNLVNRAQADKLNRAMSRTSLIELEAAAAVARRGGFRAAARELGMSSSALSQAVATLEERMGVRLFNRTTRSVVLTAAGEQFLAEITPALAAIGGAIEHAGALEAQPSGTLRLNMALGAARMLLEPLLLQYLRRYPAMALDVVTEGALVDVIGQGFDAGFRLAEAVPPDMIAIPVAPATRMVVVGSQAYFAGRSRPSTPFDLRQHRCIRARMASGRIYHWEFERHGETLSVDVPGALILDESGLMLQAALAGAGLAYLAEAAVAEHLASGRLIQVLDDWTPPFAGLCLYYSGRRHVPAKLRALIDLIREQATFRAP</sequence>
<evidence type="ECO:0000256" key="1">
    <source>
        <dbReference type="ARBA" id="ARBA00003502"/>
    </source>
</evidence>
<accession>A0A1M7AXR7</accession>
<evidence type="ECO:0000259" key="6">
    <source>
        <dbReference type="PROSITE" id="PS50931"/>
    </source>
</evidence>
<dbReference type="SUPFAM" id="SSF46785">
    <property type="entry name" value="Winged helix' DNA-binding domain"/>
    <property type="match status" value="1"/>
</dbReference>
<feature type="domain" description="HTH lysR-type" evidence="6">
    <location>
        <begin position="26"/>
        <end position="83"/>
    </location>
</feature>
<gene>
    <name evidence="7" type="ORF">SAMN05444171_4211</name>
</gene>
<evidence type="ECO:0000313" key="8">
    <source>
        <dbReference type="Proteomes" id="UP000183208"/>
    </source>
</evidence>
<dbReference type="FunFam" id="1.10.10.10:FF:000001">
    <property type="entry name" value="LysR family transcriptional regulator"/>
    <property type="match status" value="1"/>
</dbReference>
<protein>
    <submittedName>
        <fullName evidence="7">DNA-binding transcriptional regulator, LysR family</fullName>
    </submittedName>
</protein>
<keyword evidence="4 7" id="KW-0238">DNA-binding</keyword>
<dbReference type="GO" id="GO:0006351">
    <property type="term" value="P:DNA-templated transcription"/>
    <property type="evidence" value="ECO:0007669"/>
    <property type="project" value="TreeGrafter"/>
</dbReference>
<comment type="similarity">
    <text evidence="2">Belongs to the LysR transcriptional regulatory family.</text>
</comment>
<dbReference type="SUPFAM" id="SSF53850">
    <property type="entry name" value="Periplasmic binding protein-like II"/>
    <property type="match status" value="1"/>
</dbReference>
<dbReference type="InterPro" id="IPR005119">
    <property type="entry name" value="LysR_subst-bd"/>
</dbReference>
<evidence type="ECO:0000256" key="4">
    <source>
        <dbReference type="ARBA" id="ARBA00023125"/>
    </source>
</evidence>
<reference evidence="7 8" key="1">
    <citation type="submission" date="2016-10" db="EMBL/GenBank/DDBJ databases">
        <authorList>
            <person name="de Groot N.N."/>
        </authorList>
    </citation>
    <scope>NUCLEOTIDE SEQUENCE [LARGE SCALE GENOMIC DNA]</scope>
    <source>
        <strain evidence="7 8">GAS522</strain>
    </source>
</reference>
<dbReference type="EMBL" id="FNTI01000001">
    <property type="protein sequence ID" value="SED47664.1"/>
    <property type="molecule type" value="Genomic_DNA"/>
</dbReference>
<dbReference type="Pfam" id="PF00126">
    <property type="entry name" value="HTH_1"/>
    <property type="match status" value="1"/>
</dbReference>
<dbReference type="Proteomes" id="UP000183208">
    <property type="component" value="Unassembled WGS sequence"/>
</dbReference>
<dbReference type="InterPro" id="IPR036388">
    <property type="entry name" value="WH-like_DNA-bd_sf"/>
</dbReference>
<evidence type="ECO:0000256" key="3">
    <source>
        <dbReference type="ARBA" id="ARBA00023015"/>
    </source>
</evidence>
<dbReference type="PANTHER" id="PTHR30537">
    <property type="entry name" value="HTH-TYPE TRANSCRIPTIONAL REGULATOR"/>
    <property type="match status" value="1"/>
</dbReference>
<keyword evidence="3" id="KW-0805">Transcription regulation</keyword>
<name>A0A1M7AXR7_9BRAD</name>
<dbReference type="GO" id="GO:0043565">
    <property type="term" value="F:sequence-specific DNA binding"/>
    <property type="evidence" value="ECO:0007669"/>
    <property type="project" value="TreeGrafter"/>
</dbReference>
<keyword evidence="5" id="KW-0804">Transcription</keyword>
<dbReference type="PROSITE" id="PS50931">
    <property type="entry name" value="HTH_LYSR"/>
    <property type="match status" value="1"/>
</dbReference>
<evidence type="ECO:0000256" key="5">
    <source>
        <dbReference type="ARBA" id="ARBA00023163"/>
    </source>
</evidence>
<dbReference type="InterPro" id="IPR036390">
    <property type="entry name" value="WH_DNA-bd_sf"/>
</dbReference>
<proteinExistence type="inferred from homology"/>
<dbReference type="Pfam" id="PF03466">
    <property type="entry name" value="LysR_substrate"/>
    <property type="match status" value="1"/>
</dbReference>
<dbReference type="InterPro" id="IPR058163">
    <property type="entry name" value="LysR-type_TF_proteobact-type"/>
</dbReference>
<dbReference type="Gene3D" id="3.40.190.290">
    <property type="match status" value="1"/>
</dbReference>
<evidence type="ECO:0000256" key="2">
    <source>
        <dbReference type="ARBA" id="ARBA00009437"/>
    </source>
</evidence>
<dbReference type="PANTHER" id="PTHR30537:SF1">
    <property type="entry name" value="HTH-TYPE TRANSCRIPTIONAL REGULATOR PGRR"/>
    <property type="match status" value="1"/>
</dbReference>
<dbReference type="AlphaFoldDB" id="A0A1M7AXR7"/>
<dbReference type="GO" id="GO:0003700">
    <property type="term" value="F:DNA-binding transcription factor activity"/>
    <property type="evidence" value="ECO:0007669"/>
    <property type="project" value="InterPro"/>
</dbReference>
<dbReference type="Gene3D" id="1.10.10.10">
    <property type="entry name" value="Winged helix-like DNA-binding domain superfamily/Winged helix DNA-binding domain"/>
    <property type="match status" value="1"/>
</dbReference>
<evidence type="ECO:0000313" key="7">
    <source>
        <dbReference type="EMBL" id="SED47664.1"/>
    </source>
</evidence>
<dbReference type="PRINTS" id="PR00039">
    <property type="entry name" value="HTHLYSR"/>
</dbReference>
<organism evidence="7 8">
    <name type="scientific">Bradyrhizobium lablabi</name>
    <dbReference type="NCBI Taxonomy" id="722472"/>
    <lineage>
        <taxon>Bacteria</taxon>
        <taxon>Pseudomonadati</taxon>
        <taxon>Pseudomonadota</taxon>
        <taxon>Alphaproteobacteria</taxon>
        <taxon>Hyphomicrobiales</taxon>
        <taxon>Nitrobacteraceae</taxon>
        <taxon>Bradyrhizobium</taxon>
    </lineage>
</organism>
<comment type="function">
    <text evidence="1">NodD regulates the expression of the nodABCFE genes which encode other nodulation proteins. NodD is also a negative regulator of its own expression. Binds flavonoids as inducers.</text>
</comment>